<keyword evidence="1" id="KW-0732">Signal</keyword>
<gene>
    <name evidence="2" type="ORF">PQU92_14125</name>
</gene>
<dbReference type="EMBL" id="JAQQKX010000012">
    <property type="protein sequence ID" value="MDC7684420.1"/>
    <property type="molecule type" value="Genomic_DNA"/>
</dbReference>
<protein>
    <submittedName>
        <fullName evidence="2">Conjugal transfer protein TraH</fullName>
    </submittedName>
</protein>
<feature type="signal peptide" evidence="1">
    <location>
        <begin position="1"/>
        <end position="23"/>
    </location>
</feature>
<dbReference type="InterPro" id="IPR010927">
    <property type="entry name" value="T4SS_TraH"/>
</dbReference>
<dbReference type="Pfam" id="PF06122">
    <property type="entry name" value="TraH"/>
    <property type="match status" value="1"/>
</dbReference>
<accession>A0ABT5HWH4</accession>
<organism evidence="2 3">
    <name type="scientific">Asticcacaulis aquaticus</name>
    <dbReference type="NCBI Taxonomy" id="2984212"/>
    <lineage>
        <taxon>Bacteria</taxon>
        <taxon>Pseudomonadati</taxon>
        <taxon>Pseudomonadota</taxon>
        <taxon>Alphaproteobacteria</taxon>
        <taxon>Caulobacterales</taxon>
        <taxon>Caulobacteraceae</taxon>
        <taxon>Asticcacaulis</taxon>
    </lineage>
</organism>
<dbReference type="RefSeq" id="WP_272748894.1">
    <property type="nucleotide sequence ID" value="NZ_JAQQKX010000012.1"/>
</dbReference>
<feature type="chain" id="PRO_5047098306" evidence="1">
    <location>
        <begin position="24"/>
        <end position="461"/>
    </location>
</feature>
<dbReference type="Proteomes" id="UP001214854">
    <property type="component" value="Unassembled WGS sequence"/>
</dbReference>
<evidence type="ECO:0000256" key="1">
    <source>
        <dbReference type="SAM" id="SignalP"/>
    </source>
</evidence>
<comment type="caution">
    <text evidence="2">The sequence shown here is derived from an EMBL/GenBank/DDBJ whole genome shotgun (WGS) entry which is preliminary data.</text>
</comment>
<sequence>MRAHLKAGACIFLTLLAATPATADVDGAMDDFWSDSMTATNGSGPSVYQGQAAGYYTLGNYSYRAPQMNTQIASVGVPSVKSGCGGIDIYGGSFSFINSDQIVATMKAIAQNALGLLFQMAVDSLSELLGSNIKDAFKKMQDLNGVNINSCEAAQNLVAGTVNRIQAAQAKSCTEVGTTSGLFSDWAKAKEQCGVGGQAEATAATAAADQKPVNRNVAWEAIQKHPLFRDDTELALTMMTLTGTVVIGSNGGVTSIDVIPGDANKDGMITKFLDGGTYRVHQCANTECTQVTKYSRDVTLDVNRSLKRRVSAMLVSIVNKIRSRTALSEDEKSFLGLVSLPVYKMASVQVAYQGGFAAIEMERYSDVIALDLVLTWMSQNMAEMTAASQNLVGVDEKLLVDWQENVQSVRQELFQRQALVQDRIVAMESIIAKTREVEKIIFSEGNSRIAQSLMFSSTFKN</sequence>
<evidence type="ECO:0000313" key="2">
    <source>
        <dbReference type="EMBL" id="MDC7684420.1"/>
    </source>
</evidence>
<name>A0ABT5HWH4_9CAUL</name>
<evidence type="ECO:0000313" key="3">
    <source>
        <dbReference type="Proteomes" id="UP001214854"/>
    </source>
</evidence>
<proteinExistence type="predicted"/>
<reference evidence="2 3" key="1">
    <citation type="submission" date="2023-01" db="EMBL/GenBank/DDBJ databases">
        <title>Novel species of the genus Asticcacaulis isolated from rivers.</title>
        <authorList>
            <person name="Lu H."/>
        </authorList>
    </citation>
    <scope>NUCLEOTIDE SEQUENCE [LARGE SCALE GENOMIC DNA]</scope>
    <source>
        <strain evidence="2 3">BYS171W</strain>
    </source>
</reference>
<keyword evidence="3" id="KW-1185">Reference proteome</keyword>